<dbReference type="Pfam" id="PF13177">
    <property type="entry name" value="DNA_pol3_delta2"/>
    <property type="match status" value="1"/>
</dbReference>
<evidence type="ECO:0000313" key="2">
    <source>
        <dbReference type="Proteomes" id="UP001482513"/>
    </source>
</evidence>
<dbReference type="Proteomes" id="UP001482513">
    <property type="component" value="Unassembled WGS sequence"/>
</dbReference>
<dbReference type="PANTHER" id="PTHR11669">
    <property type="entry name" value="REPLICATION FACTOR C / DNA POLYMERASE III GAMMA-TAU SUBUNIT"/>
    <property type="match status" value="1"/>
</dbReference>
<sequence>MVRPQFDGLVGQDTAVALLCRAVEQRRVAPAYLFAGPHGVGRRLAAEHFAEILFTPQSGAPPAALGRRIAQRNHPDLLWVEPTYLHQGKLIAASQAAEEGIARKSPPQTRLEQVRQIAQFLSRPPLEAPRAVVVVEAAETMAEGAANGLLKTLEEPGQATIILLAPGPQSLLPTLVSRCQTVPFQRLNAADMATVLQRAGQAEALGQPQILAMAQGSPGGAIAAYQQLQTIPADLLNALHQPPRSLREALEQGRQVTKTLDTESQLWLLDYLLNWYWQSYPTESLQWLPKLEAAKGYLRRFVQPRLVWEVMLMALVESPGNH</sequence>
<evidence type="ECO:0000313" key="1">
    <source>
        <dbReference type="EMBL" id="MEP0947383.1"/>
    </source>
</evidence>
<protein>
    <submittedName>
        <fullName evidence="1">DNA polymerase III subunit delta</fullName>
    </submittedName>
</protein>
<name>A0ABV0K3N1_9CYAN</name>
<organism evidence="1 2">
    <name type="scientific">Leptolyngbya subtilissima DQ-A4</name>
    <dbReference type="NCBI Taxonomy" id="2933933"/>
    <lineage>
        <taxon>Bacteria</taxon>
        <taxon>Bacillati</taxon>
        <taxon>Cyanobacteriota</taxon>
        <taxon>Cyanophyceae</taxon>
        <taxon>Leptolyngbyales</taxon>
        <taxon>Leptolyngbyaceae</taxon>
        <taxon>Leptolyngbya group</taxon>
        <taxon>Leptolyngbya</taxon>
    </lineage>
</organism>
<comment type="caution">
    <text evidence="1">The sequence shown here is derived from an EMBL/GenBank/DDBJ whole genome shotgun (WGS) entry which is preliminary data.</text>
</comment>
<gene>
    <name evidence="1" type="ORF">NC992_10910</name>
</gene>
<accession>A0ABV0K3N1</accession>
<dbReference type="EMBL" id="JAMPKX010000003">
    <property type="protein sequence ID" value="MEP0947383.1"/>
    <property type="molecule type" value="Genomic_DNA"/>
</dbReference>
<keyword evidence="2" id="KW-1185">Reference proteome</keyword>
<dbReference type="InterPro" id="IPR027417">
    <property type="entry name" value="P-loop_NTPase"/>
</dbReference>
<dbReference type="SUPFAM" id="SSF52540">
    <property type="entry name" value="P-loop containing nucleoside triphosphate hydrolases"/>
    <property type="match status" value="1"/>
</dbReference>
<reference evidence="1 2" key="1">
    <citation type="submission" date="2022-04" db="EMBL/GenBank/DDBJ databases">
        <title>Positive selection, recombination, and allopatry shape intraspecific diversity of widespread and dominant cyanobacteria.</title>
        <authorList>
            <person name="Wei J."/>
            <person name="Shu W."/>
            <person name="Hu C."/>
        </authorList>
    </citation>
    <scope>NUCLEOTIDE SEQUENCE [LARGE SCALE GENOMIC DNA]</scope>
    <source>
        <strain evidence="1 2">DQ-A4</strain>
    </source>
</reference>
<dbReference type="PANTHER" id="PTHR11669:SF8">
    <property type="entry name" value="DNA POLYMERASE III SUBUNIT DELTA"/>
    <property type="match status" value="1"/>
</dbReference>
<dbReference type="NCBIfam" id="NF005638">
    <property type="entry name" value="PRK07399.1"/>
    <property type="match status" value="1"/>
</dbReference>
<dbReference type="InterPro" id="IPR050238">
    <property type="entry name" value="DNA_Rep/Repair_Clamp_Loader"/>
</dbReference>
<dbReference type="Gene3D" id="3.40.50.300">
    <property type="entry name" value="P-loop containing nucleotide triphosphate hydrolases"/>
    <property type="match status" value="1"/>
</dbReference>
<dbReference type="RefSeq" id="WP_313887229.1">
    <property type="nucleotide sequence ID" value="NZ_JAMPKX010000003.1"/>
</dbReference>
<proteinExistence type="predicted"/>